<evidence type="ECO:0000256" key="1">
    <source>
        <dbReference type="ARBA" id="ARBA00022679"/>
    </source>
</evidence>
<comment type="similarity">
    <text evidence="3">Belongs to the acetyltransferase family. RimJ subfamily.</text>
</comment>
<gene>
    <name evidence="5" type="ORF">QX51_02880</name>
</gene>
<dbReference type="InterPro" id="IPR016181">
    <property type="entry name" value="Acyl_CoA_acyltransferase"/>
</dbReference>
<dbReference type="OrthoDB" id="9785602at2"/>
<dbReference type="STRING" id="1577792.QX51_02880"/>
<dbReference type="AlphaFoldDB" id="A0A0B3W009"/>
<keyword evidence="6" id="KW-1185">Reference proteome</keyword>
<feature type="domain" description="N-acetyltransferase" evidence="4">
    <location>
        <begin position="3"/>
        <end position="166"/>
    </location>
</feature>
<name>A0A0B3W009_9FIRM</name>
<evidence type="ECO:0000313" key="6">
    <source>
        <dbReference type="Proteomes" id="UP000031189"/>
    </source>
</evidence>
<dbReference type="Pfam" id="PF13302">
    <property type="entry name" value="Acetyltransf_3"/>
    <property type="match status" value="1"/>
</dbReference>
<evidence type="ECO:0000256" key="2">
    <source>
        <dbReference type="ARBA" id="ARBA00023315"/>
    </source>
</evidence>
<sequence>MDVVLKKWTMNDKDKLSNICNKVERQFLSNRIPFPYTEDDAKWWLNMADEHDGKDGIFRAIIVDGEYVGNISVEVKDDVYCKDAEVGYLLLTNKWSKGIMTEAVKQICSMAFSQLDIVRITGLVYKPNIASQRVLEKNGFILEGIMRSAVFKNNNIYDLCVYGKYR</sequence>
<keyword evidence="1 5" id="KW-0808">Transferase</keyword>
<organism evidence="5 6">
    <name type="scientific">Terrisporobacter othiniensis</name>
    <dbReference type="NCBI Taxonomy" id="1577792"/>
    <lineage>
        <taxon>Bacteria</taxon>
        <taxon>Bacillati</taxon>
        <taxon>Bacillota</taxon>
        <taxon>Clostridia</taxon>
        <taxon>Peptostreptococcales</taxon>
        <taxon>Peptostreptococcaceae</taxon>
        <taxon>Terrisporobacter</taxon>
    </lineage>
</organism>
<keyword evidence="2" id="KW-0012">Acyltransferase</keyword>
<dbReference type="EMBL" id="JWHR01000032">
    <property type="protein sequence ID" value="KHS58459.1"/>
    <property type="molecule type" value="Genomic_DNA"/>
</dbReference>
<evidence type="ECO:0000313" key="5">
    <source>
        <dbReference type="EMBL" id="KHS58459.1"/>
    </source>
</evidence>
<dbReference type="GO" id="GO:0016747">
    <property type="term" value="F:acyltransferase activity, transferring groups other than amino-acyl groups"/>
    <property type="evidence" value="ECO:0007669"/>
    <property type="project" value="InterPro"/>
</dbReference>
<dbReference type="InterPro" id="IPR051531">
    <property type="entry name" value="N-acetyltransferase"/>
</dbReference>
<comment type="caution">
    <text evidence="5">The sequence shown here is derived from an EMBL/GenBank/DDBJ whole genome shotgun (WGS) entry which is preliminary data.</text>
</comment>
<dbReference type="PANTHER" id="PTHR43792:SF8">
    <property type="entry name" value="[RIBOSOMAL PROTEIN US5]-ALANINE N-ACETYLTRANSFERASE"/>
    <property type="match status" value="1"/>
</dbReference>
<evidence type="ECO:0000259" key="4">
    <source>
        <dbReference type="PROSITE" id="PS51186"/>
    </source>
</evidence>
<dbReference type="PROSITE" id="PS51186">
    <property type="entry name" value="GNAT"/>
    <property type="match status" value="1"/>
</dbReference>
<dbReference type="RefSeq" id="WP_039678403.1">
    <property type="nucleotide sequence ID" value="NZ_JAXECK010000026.1"/>
</dbReference>
<protein>
    <submittedName>
        <fullName evidence="5">Alanine acetyltransferase</fullName>
    </submittedName>
</protein>
<dbReference type="Gene3D" id="3.40.630.30">
    <property type="match status" value="1"/>
</dbReference>
<dbReference type="SUPFAM" id="SSF55729">
    <property type="entry name" value="Acyl-CoA N-acyltransferases (Nat)"/>
    <property type="match status" value="1"/>
</dbReference>
<dbReference type="PANTHER" id="PTHR43792">
    <property type="entry name" value="GNAT FAMILY, PUTATIVE (AFU_ORTHOLOGUE AFUA_3G00765)-RELATED-RELATED"/>
    <property type="match status" value="1"/>
</dbReference>
<evidence type="ECO:0000256" key="3">
    <source>
        <dbReference type="ARBA" id="ARBA00038502"/>
    </source>
</evidence>
<proteinExistence type="inferred from homology"/>
<reference evidence="5 6" key="1">
    <citation type="submission" date="2014-12" db="EMBL/GenBank/DDBJ databases">
        <title>Draft genome sequence of Terrisporobacter sp. 08-306576, isolated from the blood culture of a bacteremia patient.</title>
        <authorList>
            <person name="Lund L.C."/>
            <person name="Sydenham T.V."/>
            <person name="Hogh S.V."/>
            <person name="Skov M.N."/>
            <person name="Kemp M."/>
            <person name="Justesen U.S."/>
        </authorList>
    </citation>
    <scope>NUCLEOTIDE SEQUENCE [LARGE SCALE GENOMIC DNA]</scope>
    <source>
        <strain evidence="5 6">08-306576</strain>
    </source>
</reference>
<dbReference type="InterPro" id="IPR000182">
    <property type="entry name" value="GNAT_dom"/>
</dbReference>
<accession>A0A0B3W009</accession>
<dbReference type="Proteomes" id="UP000031189">
    <property type="component" value="Unassembled WGS sequence"/>
</dbReference>